<dbReference type="InterPro" id="IPR050950">
    <property type="entry name" value="HTH-type_LysR_regulators"/>
</dbReference>
<dbReference type="EMBL" id="JAKGBZ010000067">
    <property type="protein sequence ID" value="MCF3948659.1"/>
    <property type="molecule type" value="Genomic_DNA"/>
</dbReference>
<dbReference type="Gene3D" id="3.40.190.10">
    <property type="entry name" value="Periplasmic binding protein-like II"/>
    <property type="match status" value="2"/>
</dbReference>
<comment type="similarity">
    <text evidence="1">Belongs to the LysR transcriptional regulatory family.</text>
</comment>
<evidence type="ECO:0000256" key="4">
    <source>
        <dbReference type="ARBA" id="ARBA00023163"/>
    </source>
</evidence>
<dbReference type="SUPFAM" id="SSF53850">
    <property type="entry name" value="Periplasmic binding protein-like II"/>
    <property type="match status" value="1"/>
</dbReference>
<accession>A0ABS9E530</accession>
<dbReference type="Proteomes" id="UP001521209">
    <property type="component" value="Unassembled WGS sequence"/>
</dbReference>
<dbReference type="InterPro" id="IPR000847">
    <property type="entry name" value="LysR_HTH_N"/>
</dbReference>
<evidence type="ECO:0000256" key="3">
    <source>
        <dbReference type="ARBA" id="ARBA00023125"/>
    </source>
</evidence>
<name>A0ABS9E530_9PROT</name>
<keyword evidence="2" id="KW-0805">Transcription regulation</keyword>
<dbReference type="InterPro" id="IPR036390">
    <property type="entry name" value="WH_DNA-bd_sf"/>
</dbReference>
<dbReference type="Gene3D" id="1.10.10.10">
    <property type="entry name" value="Winged helix-like DNA-binding domain superfamily/Winged helix DNA-binding domain"/>
    <property type="match status" value="1"/>
</dbReference>
<protein>
    <submittedName>
        <fullName evidence="6">LysR family transcriptional regulator</fullName>
    </submittedName>
</protein>
<evidence type="ECO:0000256" key="2">
    <source>
        <dbReference type="ARBA" id="ARBA00023015"/>
    </source>
</evidence>
<keyword evidence="3" id="KW-0238">DNA-binding</keyword>
<dbReference type="PRINTS" id="PR00039">
    <property type="entry name" value="HTHLYSR"/>
</dbReference>
<organism evidence="6 7">
    <name type="scientific">Acidiphilium iwatense</name>
    <dbReference type="NCBI Taxonomy" id="768198"/>
    <lineage>
        <taxon>Bacteria</taxon>
        <taxon>Pseudomonadati</taxon>
        <taxon>Pseudomonadota</taxon>
        <taxon>Alphaproteobacteria</taxon>
        <taxon>Acetobacterales</taxon>
        <taxon>Acidocellaceae</taxon>
        <taxon>Acidiphilium</taxon>
    </lineage>
</organism>
<evidence type="ECO:0000259" key="5">
    <source>
        <dbReference type="PROSITE" id="PS50931"/>
    </source>
</evidence>
<dbReference type="Pfam" id="PF03466">
    <property type="entry name" value="LysR_substrate"/>
    <property type="match status" value="1"/>
</dbReference>
<dbReference type="RefSeq" id="WP_235705972.1">
    <property type="nucleotide sequence ID" value="NZ_JAKGBZ010000067.1"/>
</dbReference>
<feature type="domain" description="HTH lysR-type" evidence="5">
    <location>
        <begin position="1"/>
        <end position="58"/>
    </location>
</feature>
<comment type="caution">
    <text evidence="6">The sequence shown here is derived from an EMBL/GenBank/DDBJ whole genome shotgun (WGS) entry which is preliminary data.</text>
</comment>
<evidence type="ECO:0000313" key="6">
    <source>
        <dbReference type="EMBL" id="MCF3948659.1"/>
    </source>
</evidence>
<dbReference type="SUPFAM" id="SSF46785">
    <property type="entry name" value="Winged helix' DNA-binding domain"/>
    <property type="match status" value="1"/>
</dbReference>
<keyword evidence="4" id="KW-0804">Transcription</keyword>
<dbReference type="PROSITE" id="PS50931">
    <property type="entry name" value="HTH_LYSR"/>
    <property type="match status" value="1"/>
</dbReference>
<dbReference type="InterPro" id="IPR036388">
    <property type="entry name" value="WH-like_DNA-bd_sf"/>
</dbReference>
<sequence>MSIRDLKTFLAIAETGSFAAAARSVYRTQSAVTAQMQALEERLDMALFDRTTRPPTLTEAGRNFIPRAAGVIADYERLFLEPEEQHLQGHLRLGAVPSVITGLVPRVLVVLRKRHPGLHVELAMGLSADLVNRVRRNLLDVALISDPLEPRMALRWSPFLREPLVLIAPIDAQTQSAEQLIATYPFIRYTQQAWVGQLIDRLLTRRRLRVHETMVLDTLEAIIAMVHAGLGVSIVPMRLIEPPGSLPVRRVTLPGPAVYRTLGLVEVQDHPKSPLSATLLEALQSLADQASAATLVAPAPEMRRRRKKIQ</sequence>
<evidence type="ECO:0000313" key="7">
    <source>
        <dbReference type="Proteomes" id="UP001521209"/>
    </source>
</evidence>
<evidence type="ECO:0000256" key="1">
    <source>
        <dbReference type="ARBA" id="ARBA00009437"/>
    </source>
</evidence>
<gene>
    <name evidence="6" type="ORF">L2A60_18530</name>
</gene>
<reference evidence="6 7" key="1">
    <citation type="submission" date="2022-01" db="EMBL/GenBank/DDBJ databases">
        <authorList>
            <person name="Won M."/>
            <person name="Kim S.-J."/>
            <person name="Kwon S.-W."/>
        </authorList>
    </citation>
    <scope>NUCLEOTIDE SEQUENCE [LARGE SCALE GENOMIC DNA]</scope>
    <source>
        <strain evidence="6 7">KCTC 23505</strain>
    </source>
</reference>
<keyword evidence="7" id="KW-1185">Reference proteome</keyword>
<dbReference type="PANTHER" id="PTHR30419">
    <property type="entry name" value="HTH-TYPE TRANSCRIPTIONAL REGULATOR YBHD"/>
    <property type="match status" value="1"/>
</dbReference>
<dbReference type="InterPro" id="IPR005119">
    <property type="entry name" value="LysR_subst-bd"/>
</dbReference>
<dbReference type="Pfam" id="PF00126">
    <property type="entry name" value="HTH_1"/>
    <property type="match status" value="1"/>
</dbReference>
<proteinExistence type="inferred from homology"/>